<sequence length="87" mass="9308">MGSGRYGSARRSVCVVDGLRRGIYTLRRAAPAAEREHAHSRPLSGGRAVDKKNPRADLHSDAFVTGSNTARLFDTDNNAPVADNLCG</sequence>
<evidence type="ECO:0000313" key="2">
    <source>
        <dbReference type="EMBL" id="BES90974.1"/>
    </source>
</evidence>
<proteinExistence type="predicted"/>
<feature type="compositionally biased region" description="Basic and acidic residues" evidence="1">
    <location>
        <begin position="48"/>
        <end position="59"/>
    </location>
</feature>
<reference evidence="2 3" key="1">
    <citation type="submission" date="2023-09" db="EMBL/GenBank/DDBJ databases">
        <title>Nesidiocoris tenuis whole genome shotgun sequence.</title>
        <authorList>
            <person name="Shibata T."/>
            <person name="Shimoda M."/>
            <person name="Kobayashi T."/>
            <person name="Uehara T."/>
        </authorList>
    </citation>
    <scope>NUCLEOTIDE SEQUENCE [LARGE SCALE GENOMIC DNA]</scope>
    <source>
        <strain evidence="2 3">Japan</strain>
    </source>
</reference>
<accession>A0ABN7AIF1</accession>
<organism evidence="2 3">
    <name type="scientific">Nesidiocoris tenuis</name>
    <dbReference type="NCBI Taxonomy" id="355587"/>
    <lineage>
        <taxon>Eukaryota</taxon>
        <taxon>Metazoa</taxon>
        <taxon>Ecdysozoa</taxon>
        <taxon>Arthropoda</taxon>
        <taxon>Hexapoda</taxon>
        <taxon>Insecta</taxon>
        <taxon>Pterygota</taxon>
        <taxon>Neoptera</taxon>
        <taxon>Paraneoptera</taxon>
        <taxon>Hemiptera</taxon>
        <taxon>Heteroptera</taxon>
        <taxon>Panheteroptera</taxon>
        <taxon>Cimicomorpha</taxon>
        <taxon>Miridae</taxon>
        <taxon>Dicyphina</taxon>
        <taxon>Nesidiocoris</taxon>
    </lineage>
</organism>
<evidence type="ECO:0000256" key="1">
    <source>
        <dbReference type="SAM" id="MobiDB-lite"/>
    </source>
</evidence>
<dbReference type="EMBL" id="AP028910">
    <property type="protein sequence ID" value="BES90974.1"/>
    <property type="molecule type" value="Genomic_DNA"/>
</dbReference>
<dbReference type="Proteomes" id="UP001307889">
    <property type="component" value="Chromosome 2"/>
</dbReference>
<keyword evidence="3" id="KW-1185">Reference proteome</keyword>
<gene>
    <name evidence="2" type="ORF">NTJ_03782</name>
</gene>
<evidence type="ECO:0000313" key="3">
    <source>
        <dbReference type="Proteomes" id="UP001307889"/>
    </source>
</evidence>
<name>A0ABN7AIF1_9HEMI</name>
<protein>
    <submittedName>
        <fullName evidence="2">Uncharacterized protein</fullName>
    </submittedName>
</protein>
<feature type="region of interest" description="Disordered" evidence="1">
    <location>
        <begin position="30"/>
        <end position="59"/>
    </location>
</feature>